<keyword evidence="1" id="KW-0472">Membrane</keyword>
<evidence type="ECO:0000313" key="3">
    <source>
        <dbReference type="Proteomes" id="UP001215151"/>
    </source>
</evidence>
<feature type="transmembrane region" description="Helical" evidence="1">
    <location>
        <begin position="254"/>
        <end position="275"/>
    </location>
</feature>
<sequence length="342" mass="38009">MIQRTDLVAYIRSVEADQNAGLSSAAAMTFSSGERRECDDKLFSAVDPVDMAVRASTVTGTGDTDETLRPTNGWLRWLYAFIRYFPLIGEAALYTYFDNPVRPHEFTVYECDASTLAESILLECVTIAVETVLLMRVHALYSRSRLVLLGLLAGLAATVCATFCGMWFAMGGFIYDAECFASSSPKLMPLVWSVAALHVFERRDSLGAGNMCNDRLSPVAFEAALFIMTLVKFQESRRFGLGRRPILDTIMRDGTWGFFVALLVMSLNAVVYTLHAETLSGVFYFWAVSTLSFTGSHMLLNLRRIAYEPQAPWDAALTSTDTICFKRIDLSLPTLEVDDCVD</sequence>
<dbReference type="EMBL" id="JAPEVG010000069">
    <property type="protein sequence ID" value="KAJ8488011.1"/>
    <property type="molecule type" value="Genomic_DNA"/>
</dbReference>
<dbReference type="AlphaFoldDB" id="A0AAD7TY16"/>
<keyword evidence="3" id="KW-1185">Reference proteome</keyword>
<reference evidence="2" key="1">
    <citation type="submission" date="2022-11" db="EMBL/GenBank/DDBJ databases">
        <title>Genome Sequence of Cubamyces cubensis.</title>
        <authorList>
            <person name="Buettner E."/>
        </authorList>
    </citation>
    <scope>NUCLEOTIDE SEQUENCE</scope>
    <source>
        <strain evidence="2">MPL-01</strain>
    </source>
</reference>
<feature type="transmembrane region" description="Helical" evidence="1">
    <location>
        <begin position="281"/>
        <end position="300"/>
    </location>
</feature>
<keyword evidence="1" id="KW-0812">Transmembrane</keyword>
<evidence type="ECO:0000256" key="1">
    <source>
        <dbReference type="SAM" id="Phobius"/>
    </source>
</evidence>
<feature type="transmembrane region" description="Helical" evidence="1">
    <location>
        <begin position="146"/>
        <end position="168"/>
    </location>
</feature>
<comment type="caution">
    <text evidence="2">The sequence shown here is derived from an EMBL/GenBank/DDBJ whole genome shotgun (WGS) entry which is preliminary data.</text>
</comment>
<name>A0AAD7TY16_9APHY</name>
<proteinExistence type="predicted"/>
<organism evidence="2 3">
    <name type="scientific">Trametes cubensis</name>
    <dbReference type="NCBI Taxonomy" id="1111947"/>
    <lineage>
        <taxon>Eukaryota</taxon>
        <taxon>Fungi</taxon>
        <taxon>Dikarya</taxon>
        <taxon>Basidiomycota</taxon>
        <taxon>Agaricomycotina</taxon>
        <taxon>Agaricomycetes</taxon>
        <taxon>Polyporales</taxon>
        <taxon>Polyporaceae</taxon>
        <taxon>Trametes</taxon>
    </lineage>
</organism>
<accession>A0AAD7TY16</accession>
<gene>
    <name evidence="2" type="ORF">ONZ51_g3832</name>
</gene>
<dbReference type="Proteomes" id="UP001215151">
    <property type="component" value="Unassembled WGS sequence"/>
</dbReference>
<protein>
    <submittedName>
        <fullName evidence="2">Uncharacterized protein</fullName>
    </submittedName>
</protein>
<keyword evidence="1" id="KW-1133">Transmembrane helix</keyword>
<evidence type="ECO:0000313" key="2">
    <source>
        <dbReference type="EMBL" id="KAJ8488011.1"/>
    </source>
</evidence>
<feature type="transmembrane region" description="Helical" evidence="1">
    <location>
        <begin position="216"/>
        <end position="233"/>
    </location>
</feature>